<evidence type="ECO:0000313" key="14">
    <source>
        <dbReference type="Proteomes" id="UP001174909"/>
    </source>
</evidence>
<dbReference type="SUPFAM" id="SSF57850">
    <property type="entry name" value="RING/U-box"/>
    <property type="match status" value="1"/>
</dbReference>
<dbReference type="Gene3D" id="2.60.210.10">
    <property type="entry name" value="Apoptosis, Tumor Necrosis Factor Receptor Associated Protein 2, Chain A"/>
    <property type="match status" value="1"/>
</dbReference>
<organism evidence="13 14">
    <name type="scientific">Geodia barretti</name>
    <name type="common">Barrett's horny sponge</name>
    <dbReference type="NCBI Taxonomy" id="519541"/>
    <lineage>
        <taxon>Eukaryota</taxon>
        <taxon>Metazoa</taxon>
        <taxon>Porifera</taxon>
        <taxon>Demospongiae</taxon>
        <taxon>Heteroscleromorpha</taxon>
        <taxon>Tetractinellida</taxon>
        <taxon>Astrophorina</taxon>
        <taxon>Geodiidae</taxon>
        <taxon>Geodia</taxon>
    </lineage>
</organism>
<dbReference type="GO" id="GO:0043161">
    <property type="term" value="P:proteasome-mediated ubiquitin-dependent protein catabolic process"/>
    <property type="evidence" value="ECO:0007669"/>
    <property type="project" value="TreeGrafter"/>
</dbReference>
<gene>
    <name evidence="13" type="ORF">GBAR_LOCUS12425</name>
</gene>
<dbReference type="FunFam" id="2.60.210.10:FF:000002">
    <property type="entry name" value="E3 ubiquitin-protein ligase"/>
    <property type="match status" value="1"/>
</dbReference>
<proteinExistence type="inferred from homology"/>
<evidence type="ECO:0000256" key="1">
    <source>
        <dbReference type="ARBA" id="ARBA00000900"/>
    </source>
</evidence>
<dbReference type="GO" id="GO:0030154">
    <property type="term" value="P:cell differentiation"/>
    <property type="evidence" value="ECO:0007669"/>
    <property type="project" value="UniProtKB-ARBA"/>
</dbReference>
<keyword evidence="14" id="KW-1185">Reference proteome</keyword>
<evidence type="ECO:0000256" key="2">
    <source>
        <dbReference type="ARBA" id="ARBA00004906"/>
    </source>
</evidence>
<dbReference type="Pfam" id="PF21362">
    <property type="entry name" value="Sina_RING"/>
    <property type="match status" value="1"/>
</dbReference>
<dbReference type="InterPro" id="IPR004162">
    <property type="entry name" value="SINA-like_animal"/>
</dbReference>
<comment type="caution">
    <text evidence="13">The sequence shown here is derived from an EMBL/GenBank/DDBJ whole genome shotgun (WGS) entry which is preliminary data.</text>
</comment>
<dbReference type="InterPro" id="IPR001841">
    <property type="entry name" value="Znf_RING"/>
</dbReference>
<dbReference type="GO" id="GO:0005737">
    <property type="term" value="C:cytoplasm"/>
    <property type="evidence" value="ECO:0007669"/>
    <property type="project" value="InterPro"/>
</dbReference>
<dbReference type="EMBL" id="CASHTH010001850">
    <property type="protein sequence ID" value="CAI8020841.1"/>
    <property type="molecule type" value="Genomic_DNA"/>
</dbReference>
<evidence type="ECO:0000256" key="9">
    <source>
        <dbReference type="PROSITE-ProRule" id="PRU00455"/>
    </source>
</evidence>
<dbReference type="PANTHER" id="PTHR45877:SF2">
    <property type="entry name" value="E3 UBIQUITIN-PROTEIN LIGASE SINA-RELATED"/>
    <property type="match status" value="1"/>
</dbReference>
<evidence type="ECO:0000256" key="3">
    <source>
        <dbReference type="ARBA" id="ARBA00009119"/>
    </source>
</evidence>
<feature type="domain" description="RING-type" evidence="11">
    <location>
        <begin position="37"/>
        <end position="72"/>
    </location>
</feature>
<evidence type="ECO:0000256" key="7">
    <source>
        <dbReference type="ARBA" id="ARBA00022786"/>
    </source>
</evidence>
<keyword evidence="6 9" id="KW-0863">Zinc-finger</keyword>
<evidence type="ECO:0000256" key="8">
    <source>
        <dbReference type="ARBA" id="ARBA00022833"/>
    </source>
</evidence>
<dbReference type="SUPFAM" id="SSF49599">
    <property type="entry name" value="TRAF domain-like"/>
    <property type="match status" value="1"/>
</dbReference>
<evidence type="ECO:0000256" key="6">
    <source>
        <dbReference type="ARBA" id="ARBA00022771"/>
    </source>
</evidence>
<dbReference type="GO" id="GO:0061630">
    <property type="term" value="F:ubiquitin protein ligase activity"/>
    <property type="evidence" value="ECO:0007669"/>
    <property type="project" value="UniProtKB-EC"/>
</dbReference>
<keyword evidence="8 10" id="KW-0862">Zinc</keyword>
<reference evidence="13" key="1">
    <citation type="submission" date="2023-03" db="EMBL/GenBank/DDBJ databases">
        <authorList>
            <person name="Steffen K."/>
            <person name="Cardenas P."/>
        </authorList>
    </citation>
    <scope>NUCLEOTIDE SEQUENCE</scope>
</reference>
<evidence type="ECO:0000256" key="4">
    <source>
        <dbReference type="ARBA" id="ARBA00022679"/>
    </source>
</evidence>
<evidence type="ECO:0000313" key="13">
    <source>
        <dbReference type="EMBL" id="CAI8020841.1"/>
    </source>
</evidence>
<feature type="domain" description="SIAH-type" evidence="12">
    <location>
        <begin position="89"/>
        <end position="149"/>
    </location>
</feature>
<dbReference type="EC" id="2.3.2.27" evidence="10"/>
<comment type="similarity">
    <text evidence="3 10">Belongs to the SINA (Seven in absentia) family.</text>
</comment>
<keyword evidence="7 10" id="KW-0833">Ubl conjugation pathway</keyword>
<evidence type="ECO:0000259" key="11">
    <source>
        <dbReference type="PROSITE" id="PS50089"/>
    </source>
</evidence>
<dbReference type="GO" id="GO:0031624">
    <property type="term" value="F:ubiquitin conjugating enzyme binding"/>
    <property type="evidence" value="ECO:0007669"/>
    <property type="project" value="TreeGrafter"/>
</dbReference>
<dbReference type="PANTHER" id="PTHR45877">
    <property type="entry name" value="E3 UBIQUITIN-PROTEIN LIGASE SIAH2"/>
    <property type="match status" value="1"/>
</dbReference>
<comment type="function">
    <text evidence="10">E3 ubiquitin-protein ligase that mediates ubiquitination and subsequent proteasomal degradation of target proteins. E3 ubiquitin ligases accept ubiquitin from an E2 ubiquitin-conjugating enzyme in the form of a thioester and then directly transfers the ubiquitin to targeted substrates.</text>
</comment>
<dbReference type="PROSITE" id="PS50089">
    <property type="entry name" value="ZF_RING_2"/>
    <property type="match status" value="1"/>
</dbReference>
<dbReference type="Pfam" id="PF03145">
    <property type="entry name" value="Sina_TRAF"/>
    <property type="match status" value="1"/>
</dbReference>
<comment type="domain">
    <text evidence="10">The SBD domain (substrate-binding domain) mediates the interaction with substrate proteins. It is related to the TRAF family.</text>
</comment>
<comment type="catalytic activity">
    <reaction evidence="1 10">
        <text>S-ubiquitinyl-[E2 ubiquitin-conjugating enzyme]-L-cysteine + [acceptor protein]-L-lysine = [E2 ubiquitin-conjugating enzyme]-L-cysteine + N(6)-ubiquitinyl-[acceptor protein]-L-lysine.</text>
        <dbReference type="EC" id="2.3.2.27"/>
    </reaction>
</comment>
<keyword evidence="5 10" id="KW-0479">Metal-binding</keyword>
<dbReference type="Proteomes" id="UP001174909">
    <property type="component" value="Unassembled WGS sequence"/>
</dbReference>
<dbReference type="Pfam" id="PF21361">
    <property type="entry name" value="Sina_ZnF"/>
    <property type="match status" value="1"/>
</dbReference>
<dbReference type="FunFam" id="3.30.40.10:FF:000041">
    <property type="entry name" value="E3 ubiquitin-protein ligase SINAT3"/>
    <property type="match status" value="1"/>
</dbReference>
<sequence>MAFQVTPTPTAATVAAAAAIVPAISSQPADLAALFECPVCFDYVLPPIYQCESGHLICNTCKERVQCCPSCRGRLGTVRNLAMEKVAETVKFPCKYASNGCTMRLLHTEKRIHETNCERRPYACPCPGTSCKWEGPLDDVLNHLLTAHKTITTLGGEDIVFLATDIHLPGAVDWVMMQCCFDHYFMLVLEKQERHEGHQQFFAVVQLIGTEKEANAFRYKLELVGHGRKLTWEAKPRSIHCSISSVICSNDCLIFETAMASHFGDNGNLAINVTIYKTSYY</sequence>
<protein>
    <recommendedName>
        <fullName evidence="10">E3 ubiquitin-protein ligase</fullName>
        <ecNumber evidence="10">2.3.2.27</ecNumber>
    </recommendedName>
</protein>
<dbReference type="GO" id="GO:0008270">
    <property type="term" value="F:zinc ion binding"/>
    <property type="evidence" value="ECO:0007669"/>
    <property type="project" value="UniProtKB-KW"/>
</dbReference>
<dbReference type="Gene3D" id="3.30.40.10">
    <property type="entry name" value="Zinc/RING finger domain, C3HC4 (zinc finger)"/>
    <property type="match status" value="2"/>
</dbReference>
<dbReference type="InterPro" id="IPR008974">
    <property type="entry name" value="TRAF-like"/>
</dbReference>
<evidence type="ECO:0000256" key="10">
    <source>
        <dbReference type="RuleBase" id="RU201113"/>
    </source>
</evidence>
<dbReference type="CDD" id="cd03829">
    <property type="entry name" value="Sina"/>
    <property type="match status" value="1"/>
</dbReference>
<dbReference type="InterPro" id="IPR018121">
    <property type="entry name" value="7-in-absentia-prot_TRAF-dom"/>
</dbReference>
<evidence type="ECO:0000259" key="12">
    <source>
        <dbReference type="PROSITE" id="PS51081"/>
    </source>
</evidence>
<keyword evidence="4" id="KW-0808">Transferase</keyword>
<dbReference type="PROSITE" id="PS51081">
    <property type="entry name" value="ZF_SIAH"/>
    <property type="match status" value="1"/>
</dbReference>
<dbReference type="InterPro" id="IPR049548">
    <property type="entry name" value="Sina-like_RING"/>
</dbReference>
<comment type="domain">
    <text evidence="10">The RING-type zinc finger domain is essential for ubiquitin ligase activity.</text>
</comment>
<comment type="pathway">
    <text evidence="2 10">Protein modification; protein ubiquitination.</text>
</comment>
<dbReference type="InterPro" id="IPR013083">
    <property type="entry name" value="Znf_RING/FYVE/PHD"/>
</dbReference>
<evidence type="ECO:0000256" key="5">
    <source>
        <dbReference type="ARBA" id="ARBA00022723"/>
    </source>
</evidence>
<dbReference type="AlphaFoldDB" id="A0AA35S2R5"/>
<name>A0AA35S2R5_GEOBA</name>
<accession>A0AA35S2R5</accession>
<dbReference type="InterPro" id="IPR013010">
    <property type="entry name" value="Znf_SIAH"/>
</dbReference>